<evidence type="ECO:0000313" key="3">
    <source>
        <dbReference type="Proteomes" id="UP000321721"/>
    </source>
</evidence>
<reference evidence="2 3" key="1">
    <citation type="submission" date="2019-08" db="EMBL/GenBank/DDBJ databases">
        <title>Genome of Vicingus serpentipes NCIMB 15042.</title>
        <authorList>
            <person name="Bowman J.P."/>
        </authorList>
    </citation>
    <scope>NUCLEOTIDE SEQUENCE [LARGE SCALE GENOMIC DNA]</scope>
    <source>
        <strain evidence="2 3">NCIMB 15042</strain>
    </source>
</reference>
<dbReference type="OrthoDB" id="120856at2"/>
<accession>A0A5C6RT78</accession>
<keyword evidence="3" id="KW-1185">Reference proteome</keyword>
<dbReference type="RefSeq" id="WP_147100299.1">
    <property type="nucleotide sequence ID" value="NZ_VOOS01000003.1"/>
</dbReference>
<dbReference type="InterPro" id="IPR032710">
    <property type="entry name" value="NTF2-like_dom_sf"/>
</dbReference>
<proteinExistence type="predicted"/>
<dbReference type="Proteomes" id="UP000321721">
    <property type="component" value="Unassembled WGS sequence"/>
</dbReference>
<name>A0A5C6RT78_9FLAO</name>
<dbReference type="EMBL" id="VOOS01000003">
    <property type="protein sequence ID" value="TXB65347.1"/>
    <property type="molecule type" value="Genomic_DNA"/>
</dbReference>
<dbReference type="Pfam" id="PF14534">
    <property type="entry name" value="DUF4440"/>
    <property type="match status" value="1"/>
</dbReference>
<evidence type="ECO:0000313" key="2">
    <source>
        <dbReference type="EMBL" id="TXB65347.1"/>
    </source>
</evidence>
<gene>
    <name evidence="2" type="ORF">FRY74_07960</name>
</gene>
<dbReference type="Gene3D" id="3.10.450.50">
    <property type="match status" value="1"/>
</dbReference>
<dbReference type="InterPro" id="IPR027843">
    <property type="entry name" value="DUF4440"/>
</dbReference>
<sequence length="139" mass="16283">MKKFSLIFLIIVSIMACNHDEDSLEIKKVMSLQEEAWNNGDIEQFMEGYWKSDSLMFIGKNGIKYGWQTTLDNYKVSYPDKTAMGKLNFEIIKLEVNSSSAYMLGKWKLLRKEDTPNGYFTLYWKKIEGKWVITIDHTS</sequence>
<dbReference type="SUPFAM" id="SSF54427">
    <property type="entry name" value="NTF2-like"/>
    <property type="match status" value="1"/>
</dbReference>
<feature type="domain" description="DUF4440" evidence="1">
    <location>
        <begin position="27"/>
        <end position="133"/>
    </location>
</feature>
<evidence type="ECO:0000259" key="1">
    <source>
        <dbReference type="Pfam" id="PF14534"/>
    </source>
</evidence>
<protein>
    <submittedName>
        <fullName evidence="2">Nuclear transport factor 2 family protein</fullName>
    </submittedName>
</protein>
<dbReference type="AlphaFoldDB" id="A0A5C6RT78"/>
<organism evidence="2 3">
    <name type="scientific">Vicingus serpentipes</name>
    <dbReference type="NCBI Taxonomy" id="1926625"/>
    <lineage>
        <taxon>Bacteria</taxon>
        <taxon>Pseudomonadati</taxon>
        <taxon>Bacteroidota</taxon>
        <taxon>Flavobacteriia</taxon>
        <taxon>Flavobacteriales</taxon>
        <taxon>Vicingaceae</taxon>
        <taxon>Vicingus</taxon>
    </lineage>
</organism>
<comment type="caution">
    <text evidence="2">The sequence shown here is derived from an EMBL/GenBank/DDBJ whole genome shotgun (WGS) entry which is preliminary data.</text>
</comment>
<dbReference type="PROSITE" id="PS51257">
    <property type="entry name" value="PROKAR_LIPOPROTEIN"/>
    <property type="match status" value="1"/>
</dbReference>